<dbReference type="PANTHER" id="PTHR43447">
    <property type="entry name" value="ALPHA-AMYLASE"/>
    <property type="match status" value="1"/>
</dbReference>
<gene>
    <name evidence="2" type="ORF">F6X42_38960</name>
</gene>
<dbReference type="InterPro" id="IPR017853">
    <property type="entry name" value="GH"/>
</dbReference>
<accession>A0ABR7Q0Y1</accession>
<feature type="domain" description="Glycosyl hydrolase family 13 catalytic" evidence="1">
    <location>
        <begin position="5"/>
        <end position="367"/>
    </location>
</feature>
<dbReference type="Gene3D" id="2.60.40.1180">
    <property type="entry name" value="Golgi alpha-mannosidase II"/>
    <property type="match status" value="1"/>
</dbReference>
<proteinExistence type="predicted"/>
<dbReference type="Proteomes" id="UP000736373">
    <property type="component" value="Unassembled WGS sequence"/>
</dbReference>
<sequence>MGVALIAWGRFVKGGEKVTVPAPSTEPGVPWLWDFLASAAANLRRTGFTALQLPPASKAQGGEGAGCDGYGVFDPRDLGVKPQQGSISTRYGGADALRRMIACCHAVGLDVYFDIVLHQLMGENGGPGTFRYLGADRHTLNGRGRMEPGCFRGGTGNHDPIPPFRPEDAVPAPKDDFPFGREKVYQNCEPPGYTINDALDFGDWLFRTTDADGMRFDDVKGTWAPFVSQFMHSGPMASKFAYAEYFDGNPALLDAWVTQPPMRSRSLVADFALHWALQAACDGANVAALDGAGYASRNPFLACTFVDNPDTDTTPGEQIISNKMLAYAFLLTTEGYPFVYGKDYFGNDVWPGAYGLKPWIDNLIWIHEKLAFGNTVTRHLDGHVIVLERTGYPGLLTALNFDPRSGHTIVCETAFDANVSLHEYTGKHPDIQTDAQGRASFAIPSNAHLSGQSYLVFSRSGFDAGFQFQPRATSQTFFGAEDLDIPALRNGAVNASRVYAGLRSPIHAVLEPNGAAWVQGASIALEIAAPDGGVIASKTIHHGDPAAALVAITGQQGWHTLSAHASGLAGMVPYELKVTYQGAQHMEESRP</sequence>
<keyword evidence="3" id="KW-1185">Reference proteome</keyword>
<evidence type="ECO:0000313" key="2">
    <source>
        <dbReference type="EMBL" id="MBC8752201.1"/>
    </source>
</evidence>
<dbReference type="InterPro" id="IPR013780">
    <property type="entry name" value="Glyco_hydro_b"/>
</dbReference>
<reference evidence="2 3" key="1">
    <citation type="submission" date="2019-09" db="EMBL/GenBank/DDBJ databases">
        <title>Paraburkholderia podalyriae sp. nov., A South African Podalyria-associated rhizobium.</title>
        <authorList>
            <person name="Mavima L."/>
            <person name="Beukes C.W."/>
            <person name="Palmer M."/>
            <person name="De Meyer S.E."/>
            <person name="James E.K."/>
            <person name="Maluk M."/>
            <person name="Avontuur J.R."/>
            <person name="Chan W.Y."/>
            <person name="Venter S.N."/>
            <person name="Steenkamp E.T."/>
        </authorList>
    </citation>
    <scope>NUCLEOTIDE SEQUENCE [LARGE SCALE GENOMIC DNA]</scope>
    <source>
        <strain evidence="2 3">WC7.3b</strain>
    </source>
</reference>
<dbReference type="EMBL" id="VZQQ01000086">
    <property type="protein sequence ID" value="MBC8752201.1"/>
    <property type="molecule type" value="Genomic_DNA"/>
</dbReference>
<name>A0ABR7Q0Y1_9BURK</name>
<dbReference type="SUPFAM" id="SSF51445">
    <property type="entry name" value="(Trans)glycosidases"/>
    <property type="match status" value="1"/>
</dbReference>
<dbReference type="RefSeq" id="WP_187639073.1">
    <property type="nucleotide sequence ID" value="NZ_VZQQ01000086.1"/>
</dbReference>
<dbReference type="Gene3D" id="3.20.20.80">
    <property type="entry name" value="Glycosidases"/>
    <property type="match status" value="1"/>
</dbReference>
<organism evidence="2 3">
    <name type="scientific">Paraburkholderia podalyriae</name>
    <dbReference type="NCBI Taxonomy" id="1938811"/>
    <lineage>
        <taxon>Bacteria</taxon>
        <taxon>Pseudomonadati</taxon>
        <taxon>Pseudomonadota</taxon>
        <taxon>Betaproteobacteria</taxon>
        <taxon>Burkholderiales</taxon>
        <taxon>Burkholderiaceae</taxon>
        <taxon>Paraburkholderia</taxon>
    </lineage>
</organism>
<dbReference type="InterPro" id="IPR006047">
    <property type="entry name" value="GH13_cat_dom"/>
</dbReference>
<evidence type="ECO:0000259" key="1">
    <source>
        <dbReference type="SMART" id="SM00642"/>
    </source>
</evidence>
<comment type="caution">
    <text evidence="2">The sequence shown here is derived from an EMBL/GenBank/DDBJ whole genome shotgun (WGS) entry which is preliminary data.</text>
</comment>
<evidence type="ECO:0000313" key="3">
    <source>
        <dbReference type="Proteomes" id="UP000736373"/>
    </source>
</evidence>
<dbReference type="SMART" id="SM00642">
    <property type="entry name" value="Aamy"/>
    <property type="match status" value="1"/>
</dbReference>
<protein>
    <recommendedName>
        <fullName evidence="1">Glycosyl hydrolase family 13 catalytic domain-containing protein</fullName>
    </recommendedName>
</protein>